<feature type="transmembrane region" description="Helical" evidence="1">
    <location>
        <begin position="235"/>
        <end position="258"/>
    </location>
</feature>
<proteinExistence type="predicted"/>
<feature type="transmembrane region" description="Helical" evidence="1">
    <location>
        <begin position="310"/>
        <end position="331"/>
    </location>
</feature>
<feature type="transmembrane region" description="Helical" evidence="1">
    <location>
        <begin position="74"/>
        <end position="98"/>
    </location>
</feature>
<name>A0A8H7EYF9_AGABI</name>
<feature type="transmembrane region" description="Helical" evidence="1">
    <location>
        <begin position="279"/>
        <end position="304"/>
    </location>
</feature>
<evidence type="ECO:0000313" key="2">
    <source>
        <dbReference type="EMBL" id="KAF7763962.1"/>
    </source>
</evidence>
<reference evidence="2 3" key="1">
    <citation type="journal article" name="Sci. Rep.">
        <title>Telomere-to-telomere assembled and centromere annotated genomes of the two main subspecies of the button mushroom Agaricus bisporus reveal especially polymorphic chromosome ends.</title>
        <authorList>
            <person name="Sonnenberg A.S.M."/>
            <person name="Sedaghat-Telgerd N."/>
            <person name="Lavrijssen B."/>
            <person name="Ohm R.A."/>
            <person name="Hendrickx P.M."/>
            <person name="Scholtmeijer K."/>
            <person name="Baars J.J.P."/>
            <person name="van Peer A."/>
        </authorList>
    </citation>
    <scope>NUCLEOTIDE SEQUENCE [LARGE SCALE GENOMIC DNA]</scope>
    <source>
        <strain evidence="2 3">H119_p4</strain>
    </source>
</reference>
<evidence type="ECO:0000313" key="3">
    <source>
        <dbReference type="Proteomes" id="UP000629468"/>
    </source>
</evidence>
<dbReference type="AlphaFoldDB" id="A0A8H7EYF9"/>
<comment type="caution">
    <text evidence="2">The sequence shown here is derived from an EMBL/GenBank/DDBJ whole genome shotgun (WGS) entry which is preliminary data.</text>
</comment>
<accession>A0A8H7EYF9</accession>
<keyword evidence="1" id="KW-1133">Transmembrane helix</keyword>
<feature type="transmembrane region" description="Helical" evidence="1">
    <location>
        <begin position="152"/>
        <end position="173"/>
    </location>
</feature>
<feature type="transmembrane region" description="Helical" evidence="1">
    <location>
        <begin position="110"/>
        <end position="132"/>
    </location>
</feature>
<organism evidence="2 3">
    <name type="scientific">Agaricus bisporus var. burnettii</name>
    <dbReference type="NCBI Taxonomy" id="192524"/>
    <lineage>
        <taxon>Eukaryota</taxon>
        <taxon>Fungi</taxon>
        <taxon>Dikarya</taxon>
        <taxon>Basidiomycota</taxon>
        <taxon>Agaricomycotina</taxon>
        <taxon>Agaricomycetes</taxon>
        <taxon>Agaricomycetidae</taxon>
        <taxon>Agaricales</taxon>
        <taxon>Agaricineae</taxon>
        <taxon>Agaricaceae</taxon>
        <taxon>Agaricus</taxon>
    </lineage>
</organism>
<dbReference type="Proteomes" id="UP000629468">
    <property type="component" value="Unassembled WGS sequence"/>
</dbReference>
<sequence length="351" mass="38900">MIDAPSIVCSVTQLVHYHRRLSSFIAGDHSIIDGSTIATFQLCEWSNHLIMLPWELCQVESGCQYSTFQLHWTIGIVIGAVIFGALLTLGMSCVRLLAPLDGKRLLQLRLLRVYVISLMLINTIYGVENFLWSNFLSIFGDEAHERRFFASIQLACTFTMVLVGVLTDGLLVWRCYMVQRVLMPSICGSIRMFCWVFPACLWMTMIALGITGGVIEHQVTTPGKLANIATSCLTTALAANITLNLFTTVFIISRLILYRRMVKNSFGVRREEHLHHTRVVGMLLESAAINVPITVIALVGIATWSSYGDFMMSVVTPGQSFASVLVMYQVALGKAIGGRPGAVIEKESNKL</sequence>
<gene>
    <name evidence="2" type="ORF">Agabi119p4_8499</name>
</gene>
<feature type="transmembrane region" description="Helical" evidence="1">
    <location>
        <begin position="193"/>
        <end position="215"/>
    </location>
</feature>
<evidence type="ECO:0000256" key="1">
    <source>
        <dbReference type="SAM" id="Phobius"/>
    </source>
</evidence>
<keyword evidence="1" id="KW-0472">Membrane</keyword>
<protein>
    <submittedName>
        <fullName evidence="2">Uncharacterized protein</fullName>
    </submittedName>
</protein>
<dbReference type="EMBL" id="JABXXO010000011">
    <property type="protein sequence ID" value="KAF7763962.1"/>
    <property type="molecule type" value="Genomic_DNA"/>
</dbReference>
<keyword evidence="1" id="KW-0812">Transmembrane</keyword>